<dbReference type="InterPro" id="IPR007837">
    <property type="entry name" value="DinB"/>
</dbReference>
<sequence length="169" mass="19661">MENNVLQTSQTAITLQALLEHWQGHRTLTRRVIEAFPEKELFTYSVGGMRPFAVLAMEMIDLAGPGMHGLLTNDWDDFADLPHHNTELMPKTKQELLQLWDEITDVINKLWDDFTPEFMDKPVLAFGQFHGTVRSTILYYIDNDIHHRGQGYVYLRTLGIEPPFFWERG</sequence>
<evidence type="ECO:0000256" key="1">
    <source>
        <dbReference type="ARBA" id="ARBA00008635"/>
    </source>
</evidence>
<keyword evidence="2" id="KW-0479">Metal-binding</keyword>
<protein>
    <submittedName>
        <fullName evidence="3">DinB family protein</fullName>
    </submittedName>
</protein>
<evidence type="ECO:0000313" key="4">
    <source>
        <dbReference type="Proteomes" id="UP000825381"/>
    </source>
</evidence>
<dbReference type="Pfam" id="PF05163">
    <property type="entry name" value="DinB"/>
    <property type="match status" value="1"/>
</dbReference>
<reference evidence="3 4" key="1">
    <citation type="submission" date="2021-07" db="EMBL/GenBank/DDBJ databases">
        <title>Flavobacterium WSW3-B6 sp.nov, isolated from seaweed.</title>
        <authorList>
            <person name="Muhammad N."/>
            <person name="Ho H."/>
            <person name="Lee Y.-J."/>
            <person name="Nguyen T."/>
            <person name="Ho J."/>
            <person name="Kim S.-G."/>
        </authorList>
    </citation>
    <scope>NUCLEOTIDE SEQUENCE [LARGE SCALE GENOMIC DNA]</scope>
    <source>
        <strain evidence="3 4">WSW3-B6</strain>
    </source>
</reference>
<accession>A0ABX8V9N3</accession>
<gene>
    <name evidence="3" type="ORF">K1I41_04790</name>
</gene>
<evidence type="ECO:0000256" key="2">
    <source>
        <dbReference type="ARBA" id="ARBA00022723"/>
    </source>
</evidence>
<keyword evidence="4" id="KW-1185">Reference proteome</keyword>
<dbReference type="EMBL" id="CP080429">
    <property type="protein sequence ID" value="QYJ69212.1"/>
    <property type="molecule type" value="Genomic_DNA"/>
</dbReference>
<name>A0ABX8V9N3_9FLAO</name>
<dbReference type="Gene3D" id="1.20.120.450">
    <property type="entry name" value="dinb family like domain"/>
    <property type="match status" value="1"/>
</dbReference>
<comment type="similarity">
    <text evidence="1">Belongs to the DinB family.</text>
</comment>
<dbReference type="InterPro" id="IPR034660">
    <property type="entry name" value="DinB/YfiT-like"/>
</dbReference>
<dbReference type="RefSeq" id="WP_220641547.1">
    <property type="nucleotide sequence ID" value="NZ_CP080429.1"/>
</dbReference>
<organism evidence="3 4">
    <name type="scientific">Flavobacterium litorale</name>
    <dbReference type="NCBI Taxonomy" id="2856519"/>
    <lineage>
        <taxon>Bacteria</taxon>
        <taxon>Pseudomonadati</taxon>
        <taxon>Bacteroidota</taxon>
        <taxon>Flavobacteriia</taxon>
        <taxon>Flavobacteriales</taxon>
        <taxon>Flavobacteriaceae</taxon>
        <taxon>Flavobacterium</taxon>
    </lineage>
</organism>
<dbReference type="Proteomes" id="UP000825381">
    <property type="component" value="Chromosome"/>
</dbReference>
<evidence type="ECO:0000313" key="3">
    <source>
        <dbReference type="EMBL" id="QYJ69212.1"/>
    </source>
</evidence>
<proteinExistence type="inferred from homology"/>
<dbReference type="SUPFAM" id="SSF109854">
    <property type="entry name" value="DinB/YfiT-like putative metalloenzymes"/>
    <property type="match status" value="1"/>
</dbReference>